<feature type="domain" description="DUF4397" evidence="1">
    <location>
        <begin position="58"/>
        <end position="141"/>
    </location>
</feature>
<dbReference type="Pfam" id="PF14344">
    <property type="entry name" value="DUF4397"/>
    <property type="match status" value="1"/>
</dbReference>
<evidence type="ECO:0000313" key="2">
    <source>
        <dbReference type="EMBL" id="SMC44174.1"/>
    </source>
</evidence>
<dbReference type="Proteomes" id="UP000192756">
    <property type="component" value="Unassembled WGS sequence"/>
</dbReference>
<name>A0A1W1Z716_9SPHI</name>
<gene>
    <name evidence="2" type="ORF">SAMN04488524_0425</name>
</gene>
<dbReference type="RefSeq" id="WP_084236769.1">
    <property type="nucleotide sequence ID" value="NZ_FWXT01000001.1"/>
</dbReference>
<evidence type="ECO:0000313" key="3">
    <source>
        <dbReference type="Proteomes" id="UP000192756"/>
    </source>
</evidence>
<dbReference type="InterPro" id="IPR025510">
    <property type="entry name" value="DUF4397"/>
</dbReference>
<sequence>MKQTFTILLLLNMLLISCKKEGVVSTPLASLNIVNAVTGGTDVKLRGVPSYTFLNNGFSFLSVLPGKQDLYIYPVTDSLRPYYHGNNQVVMDAGQSYSLFLGGTPDAVSSLLVHETYTKQDNNIRVRFLNLSPGGPAINVTLASSPAVNEFLNIGYKQISEFKAFTKSGTDPTYNFEVRNAVTNEIIATFTLYPYIVTGFNKVTLVLGGILGGSPEPGLTFVLHN</sequence>
<dbReference type="PROSITE" id="PS51257">
    <property type="entry name" value="PROKAR_LIPOPROTEIN"/>
    <property type="match status" value="1"/>
</dbReference>
<reference evidence="3" key="1">
    <citation type="submission" date="2017-04" db="EMBL/GenBank/DDBJ databases">
        <authorList>
            <person name="Varghese N."/>
            <person name="Submissions S."/>
        </authorList>
    </citation>
    <scope>NUCLEOTIDE SEQUENCE [LARGE SCALE GENOMIC DNA]</scope>
    <source>
        <strain evidence="3">DSM 12126</strain>
    </source>
</reference>
<dbReference type="EMBL" id="FWXT01000001">
    <property type="protein sequence ID" value="SMC44174.1"/>
    <property type="molecule type" value="Genomic_DNA"/>
</dbReference>
<dbReference type="OrthoDB" id="755287at2"/>
<accession>A0A1W1Z716</accession>
<protein>
    <recommendedName>
        <fullName evidence="1">DUF4397 domain-containing protein</fullName>
    </recommendedName>
</protein>
<proteinExistence type="predicted"/>
<keyword evidence="3" id="KW-1185">Reference proteome</keyword>
<organism evidence="2 3">
    <name type="scientific">Pedobacter africanus</name>
    <dbReference type="NCBI Taxonomy" id="151894"/>
    <lineage>
        <taxon>Bacteria</taxon>
        <taxon>Pseudomonadati</taxon>
        <taxon>Bacteroidota</taxon>
        <taxon>Sphingobacteriia</taxon>
        <taxon>Sphingobacteriales</taxon>
        <taxon>Sphingobacteriaceae</taxon>
        <taxon>Pedobacter</taxon>
    </lineage>
</organism>
<dbReference type="STRING" id="151894.SAMN04488524_0425"/>
<evidence type="ECO:0000259" key="1">
    <source>
        <dbReference type="Pfam" id="PF14344"/>
    </source>
</evidence>
<dbReference type="AlphaFoldDB" id="A0A1W1Z716"/>